<evidence type="ECO:0000256" key="12">
    <source>
        <dbReference type="RuleBase" id="RU364040"/>
    </source>
</evidence>
<dbReference type="SUPFAM" id="SSF55486">
    <property type="entry name" value="Metalloproteases ('zincins'), catalytic domain"/>
    <property type="match status" value="1"/>
</dbReference>
<dbReference type="Gene3D" id="1.10.390.10">
    <property type="entry name" value="Neutral Protease Domain 2"/>
    <property type="match status" value="1"/>
</dbReference>
<dbReference type="InterPro" id="IPR027268">
    <property type="entry name" value="Peptidase_M4/M1_CTD_sf"/>
</dbReference>
<dbReference type="InterPro" id="IPR024571">
    <property type="entry name" value="ERAP1-like_C_dom"/>
</dbReference>
<dbReference type="PANTHER" id="PTHR11533">
    <property type="entry name" value="PROTEASE M1 ZINC METALLOPROTEASE"/>
    <property type="match status" value="1"/>
</dbReference>
<dbReference type="FunFam" id="1.10.390.10:FF:000006">
    <property type="entry name" value="Puromycin-sensitive aminopeptidase"/>
    <property type="match status" value="1"/>
</dbReference>
<dbReference type="EMBL" id="PXYW01000029">
    <property type="protein sequence ID" value="PSR32960.1"/>
    <property type="molecule type" value="Genomic_DNA"/>
</dbReference>
<comment type="caution">
    <text evidence="16">The sequence shown here is derived from an EMBL/GenBank/DDBJ whole genome shotgun (WGS) entry which is preliminary data.</text>
</comment>
<feature type="binding site" evidence="10">
    <location>
        <position position="308"/>
    </location>
    <ligand>
        <name>Zn(2+)</name>
        <dbReference type="ChEBI" id="CHEBI:29105"/>
        <note>catalytic</note>
    </ligand>
</feature>
<evidence type="ECO:0000259" key="14">
    <source>
        <dbReference type="Pfam" id="PF11838"/>
    </source>
</evidence>
<evidence type="ECO:0000256" key="1">
    <source>
        <dbReference type="ARBA" id="ARBA00000098"/>
    </source>
</evidence>
<feature type="domain" description="Aminopeptidase N-like N-terminal" evidence="15">
    <location>
        <begin position="14"/>
        <end position="197"/>
    </location>
</feature>
<dbReference type="Gene3D" id="2.60.40.1730">
    <property type="entry name" value="tricorn interacting facor f3 domain"/>
    <property type="match status" value="1"/>
</dbReference>
<feature type="binding site" evidence="10">
    <location>
        <position position="327"/>
    </location>
    <ligand>
        <name>Zn(2+)</name>
        <dbReference type="ChEBI" id="CHEBI:29105"/>
        <note>catalytic</note>
    </ligand>
</feature>
<comment type="catalytic activity">
    <reaction evidence="1">
        <text>Release of an N-terminal amino acid, Xaa-|-Yaa- from a peptide, amide or arylamide. Xaa is preferably Ala, but may be most amino acids including Pro (slow action). When a terminal hydrophobic residue is followed by a prolyl residue, the two may be released as an intact Xaa-Pro dipeptide.</text>
        <dbReference type="EC" id="3.4.11.2"/>
    </reaction>
</comment>
<organism evidence="16 17">
    <name type="scientific">Sulfobacillus benefaciens</name>
    <dbReference type="NCBI Taxonomy" id="453960"/>
    <lineage>
        <taxon>Bacteria</taxon>
        <taxon>Bacillati</taxon>
        <taxon>Bacillota</taxon>
        <taxon>Clostridia</taxon>
        <taxon>Eubacteriales</taxon>
        <taxon>Clostridiales Family XVII. Incertae Sedis</taxon>
        <taxon>Sulfobacillus</taxon>
    </lineage>
</organism>
<evidence type="ECO:0000256" key="7">
    <source>
        <dbReference type="ARBA" id="ARBA00022833"/>
    </source>
</evidence>
<dbReference type="CDD" id="cd09601">
    <property type="entry name" value="M1_APN-Q_like"/>
    <property type="match status" value="1"/>
</dbReference>
<evidence type="ECO:0000313" key="17">
    <source>
        <dbReference type="Proteomes" id="UP000242972"/>
    </source>
</evidence>
<keyword evidence="7 10" id="KW-0862">Zinc</keyword>
<dbReference type="PRINTS" id="PR00756">
    <property type="entry name" value="ALADIPTASE"/>
</dbReference>
<dbReference type="GO" id="GO:0043171">
    <property type="term" value="P:peptide catabolic process"/>
    <property type="evidence" value="ECO:0007669"/>
    <property type="project" value="TreeGrafter"/>
</dbReference>
<dbReference type="Gene3D" id="1.25.50.20">
    <property type="match status" value="1"/>
</dbReference>
<evidence type="ECO:0000256" key="9">
    <source>
        <dbReference type="PIRSR" id="PIRSR634016-1"/>
    </source>
</evidence>
<keyword evidence="5 10" id="KW-0479">Metal-binding</keyword>
<gene>
    <name evidence="16" type="ORF">C7B46_11940</name>
</gene>
<dbReference type="EC" id="3.4.11.-" evidence="12"/>
<protein>
    <recommendedName>
        <fullName evidence="12">Aminopeptidase</fullName>
        <ecNumber evidence="12">3.4.11.-</ecNumber>
    </recommendedName>
</protein>
<dbReference type="Pfam" id="PF11838">
    <property type="entry name" value="ERAP1_C"/>
    <property type="match status" value="1"/>
</dbReference>
<dbReference type="GO" id="GO:0005615">
    <property type="term" value="C:extracellular space"/>
    <property type="evidence" value="ECO:0007669"/>
    <property type="project" value="TreeGrafter"/>
</dbReference>
<feature type="active site" description="Proton acceptor" evidence="9">
    <location>
        <position position="305"/>
    </location>
</feature>
<dbReference type="AlphaFoldDB" id="A0A2T2XEP3"/>
<dbReference type="InterPro" id="IPR050344">
    <property type="entry name" value="Peptidase_M1_aminopeptidases"/>
</dbReference>
<dbReference type="Proteomes" id="UP000242972">
    <property type="component" value="Unassembled WGS sequence"/>
</dbReference>
<comment type="cofactor">
    <cofactor evidence="10 12">
        <name>Zn(2+)</name>
        <dbReference type="ChEBI" id="CHEBI:29105"/>
    </cofactor>
    <text evidence="10 12">Binds 1 zinc ion per subunit.</text>
</comment>
<dbReference type="SUPFAM" id="SSF63737">
    <property type="entry name" value="Leukotriene A4 hydrolase N-terminal domain"/>
    <property type="match status" value="1"/>
</dbReference>
<dbReference type="Pfam" id="PF01433">
    <property type="entry name" value="Peptidase_M1"/>
    <property type="match status" value="1"/>
</dbReference>
<evidence type="ECO:0000259" key="13">
    <source>
        <dbReference type="Pfam" id="PF01433"/>
    </source>
</evidence>
<keyword evidence="3 12" id="KW-0031">Aminopeptidase</keyword>
<evidence type="ECO:0000256" key="2">
    <source>
        <dbReference type="ARBA" id="ARBA00010136"/>
    </source>
</evidence>
<feature type="binding site" evidence="10">
    <location>
        <position position="304"/>
    </location>
    <ligand>
        <name>Zn(2+)</name>
        <dbReference type="ChEBI" id="CHEBI:29105"/>
        <note>catalytic</note>
    </ligand>
</feature>
<evidence type="ECO:0000256" key="3">
    <source>
        <dbReference type="ARBA" id="ARBA00022438"/>
    </source>
</evidence>
<sequence length="855" mass="96965">MDERPPYRLPRMAVPRRYQLEIVPDADNGVFHGSCAIAVDVLSPIQDMILNAVQLQLTDITLTYDNGQILSGTVSYHPEEEQVTLHWPRTIDPGRYTVSMQFDGRLSTDLRGFYRTMVNGKDGKPIVILSTQCEATDARRIFPCWDEPDFKAAFSIALVVDPEDVALSNAREIHSEMMSDGKRRVVFAETIPMSTYLVALVVGPFELTLPDMVGLVPIRIAARPGFAELTAVARAAATGTLQFFQDYFGIPYPADKIDHVAIPDFEAGAMENLGCVTYREEALLVDKERSAPMEQMQVVSTIAHETAHMWFGDLVTMRWWNGIWLNEAFATFMQELATDALHPEWDVWTTFGHGRANALEVDGLASTRPIEYPVGPPLDAWGMFDVLTYQKGGSVLRMLEQYLTPEVFRHGIRQYLELHRYGNTETSDLWDALESASGEPVRTMMDGWVFQPGYPLVLVEWDRDQQLIRLRQHQFRYQGEADNRYWQVPVVVTIWRYGDVRESYRTILGLEEKSIPVPSDMASVLVNQGAWGFYRVAYEATLWQPLLERLGEMTPLERLSLADDAWAAILANEAPLSHIVPLWRAMVNERDPDVWGAVSRQAALLDDIVEDHERPLLQNLIRTIAGPVLQKLTWEPSPDEDVRHRRLRAILIQLLGTHGGDPTVRMHARELLSAHWQGTSVPPELLTPIVNVVASFGGETEWARMYQQFRAAETPQEEKRYLYALADFIEPDLVTRTLELYQSSAVRTQDGAIALGRALANRHAHRAVWNVVEDHWDELLEKYPKMIEFIVSPVATVVDEDLAHRMVAWLHAHPVPQSARHIAQTIEFQEIHRALAKRIQGQLGTLLEIGAPPQN</sequence>
<dbReference type="GO" id="GO:0005737">
    <property type="term" value="C:cytoplasm"/>
    <property type="evidence" value="ECO:0007669"/>
    <property type="project" value="TreeGrafter"/>
</dbReference>
<keyword evidence="4 12" id="KW-0645">Protease</keyword>
<dbReference type="PANTHER" id="PTHR11533:SF174">
    <property type="entry name" value="PUROMYCIN-SENSITIVE AMINOPEPTIDASE-RELATED"/>
    <property type="match status" value="1"/>
</dbReference>
<dbReference type="GO" id="GO:0070006">
    <property type="term" value="F:metalloaminopeptidase activity"/>
    <property type="evidence" value="ECO:0007669"/>
    <property type="project" value="TreeGrafter"/>
</dbReference>
<evidence type="ECO:0000256" key="10">
    <source>
        <dbReference type="PIRSR" id="PIRSR634016-3"/>
    </source>
</evidence>
<evidence type="ECO:0000256" key="8">
    <source>
        <dbReference type="ARBA" id="ARBA00023049"/>
    </source>
</evidence>
<dbReference type="GO" id="GO:0006508">
    <property type="term" value="P:proteolysis"/>
    <property type="evidence" value="ECO:0007669"/>
    <property type="project" value="UniProtKB-KW"/>
</dbReference>
<dbReference type="GO" id="GO:0016285">
    <property type="term" value="F:alanyl aminopeptidase activity"/>
    <property type="evidence" value="ECO:0007669"/>
    <property type="project" value="UniProtKB-EC"/>
</dbReference>
<proteinExistence type="inferred from homology"/>
<dbReference type="InterPro" id="IPR001930">
    <property type="entry name" value="Peptidase_M1"/>
</dbReference>
<evidence type="ECO:0000259" key="15">
    <source>
        <dbReference type="Pfam" id="PF17900"/>
    </source>
</evidence>
<evidence type="ECO:0000256" key="5">
    <source>
        <dbReference type="ARBA" id="ARBA00022723"/>
    </source>
</evidence>
<evidence type="ECO:0000313" key="16">
    <source>
        <dbReference type="EMBL" id="PSR32960.1"/>
    </source>
</evidence>
<dbReference type="Pfam" id="PF17900">
    <property type="entry name" value="Peptidase_M1_N"/>
    <property type="match status" value="1"/>
</dbReference>
<evidence type="ECO:0000256" key="4">
    <source>
        <dbReference type="ARBA" id="ARBA00022670"/>
    </source>
</evidence>
<name>A0A2T2XEP3_9FIRM</name>
<feature type="domain" description="Peptidase M1 membrane alanine aminopeptidase" evidence="13">
    <location>
        <begin position="237"/>
        <end position="448"/>
    </location>
</feature>
<dbReference type="GO" id="GO:0008270">
    <property type="term" value="F:zinc ion binding"/>
    <property type="evidence" value="ECO:0007669"/>
    <property type="project" value="UniProtKB-UniRule"/>
</dbReference>
<accession>A0A2T2XEP3</accession>
<dbReference type="InterPro" id="IPR045357">
    <property type="entry name" value="Aminopeptidase_N-like_N"/>
</dbReference>
<evidence type="ECO:0000256" key="11">
    <source>
        <dbReference type="PIRSR" id="PIRSR634016-4"/>
    </source>
</evidence>
<dbReference type="InterPro" id="IPR042097">
    <property type="entry name" value="Aminopeptidase_N-like_N_sf"/>
</dbReference>
<evidence type="ECO:0000256" key="6">
    <source>
        <dbReference type="ARBA" id="ARBA00022801"/>
    </source>
</evidence>
<dbReference type="InterPro" id="IPR014782">
    <property type="entry name" value="Peptidase_M1_dom"/>
</dbReference>
<dbReference type="InterPro" id="IPR034016">
    <property type="entry name" value="M1_APN-typ"/>
</dbReference>
<keyword evidence="6 12" id="KW-0378">Hydrolase</keyword>
<keyword evidence="8 12" id="KW-0482">Metalloprotease</keyword>
<dbReference type="GO" id="GO:0016020">
    <property type="term" value="C:membrane"/>
    <property type="evidence" value="ECO:0007669"/>
    <property type="project" value="TreeGrafter"/>
</dbReference>
<feature type="site" description="Transition state stabilizer" evidence="11">
    <location>
        <position position="389"/>
    </location>
</feature>
<reference evidence="16 17" key="1">
    <citation type="journal article" date="2014" name="BMC Genomics">
        <title>Comparison of environmental and isolate Sulfobacillus genomes reveals diverse carbon, sulfur, nitrogen, and hydrogen metabolisms.</title>
        <authorList>
            <person name="Justice N.B."/>
            <person name="Norman A."/>
            <person name="Brown C.T."/>
            <person name="Singh A."/>
            <person name="Thomas B.C."/>
            <person name="Banfield J.F."/>
        </authorList>
    </citation>
    <scope>NUCLEOTIDE SEQUENCE [LARGE SCALE GENOMIC DNA]</scope>
    <source>
        <strain evidence="16">AMDSBA4</strain>
    </source>
</reference>
<dbReference type="GO" id="GO:0042277">
    <property type="term" value="F:peptide binding"/>
    <property type="evidence" value="ECO:0007669"/>
    <property type="project" value="TreeGrafter"/>
</dbReference>
<comment type="similarity">
    <text evidence="2 12">Belongs to the peptidase M1 family.</text>
</comment>
<feature type="domain" description="ERAP1-like C-terminal" evidence="14">
    <location>
        <begin position="524"/>
        <end position="827"/>
    </location>
</feature>
<dbReference type="Gene3D" id="2.60.40.1910">
    <property type="match status" value="1"/>
</dbReference>